<dbReference type="GO" id="GO:0005739">
    <property type="term" value="C:mitochondrion"/>
    <property type="evidence" value="ECO:0007669"/>
    <property type="project" value="TreeGrafter"/>
</dbReference>
<gene>
    <name evidence="6" type="ORF">QBC33DRAFT_610141</name>
</gene>
<reference evidence="6" key="1">
    <citation type="submission" date="2023-06" db="EMBL/GenBank/DDBJ databases">
        <title>Genome-scale phylogeny and comparative genomics of the fungal order Sordariales.</title>
        <authorList>
            <consortium name="Lawrence Berkeley National Laboratory"/>
            <person name="Hensen N."/>
            <person name="Bonometti L."/>
            <person name="Westerberg I."/>
            <person name="Brannstrom I.O."/>
            <person name="Guillou S."/>
            <person name="Cros-Aarteil S."/>
            <person name="Calhoun S."/>
            <person name="Haridas S."/>
            <person name="Kuo A."/>
            <person name="Mondo S."/>
            <person name="Pangilinan J."/>
            <person name="Riley R."/>
            <person name="Labutti K."/>
            <person name="Andreopoulos B."/>
            <person name="Lipzen A."/>
            <person name="Chen C."/>
            <person name="Yanf M."/>
            <person name="Daum C."/>
            <person name="Ng V."/>
            <person name="Clum A."/>
            <person name="Steindorff A."/>
            <person name="Ohm R."/>
            <person name="Martin F."/>
            <person name="Silar P."/>
            <person name="Natvig D."/>
            <person name="Lalanne C."/>
            <person name="Gautier V."/>
            <person name="Ament-Velasquez S.L."/>
            <person name="Kruys A."/>
            <person name="Hutchinson M.I."/>
            <person name="Powell A.J."/>
            <person name="Barry K."/>
            <person name="Miller A.N."/>
            <person name="Grigoriev I.V."/>
            <person name="Debuchy R."/>
            <person name="Gladieux P."/>
            <person name="Thoren M.H."/>
            <person name="Johannesson H."/>
        </authorList>
    </citation>
    <scope>NUCLEOTIDE SEQUENCE</scope>
    <source>
        <strain evidence="6">8032-3</strain>
    </source>
</reference>
<dbReference type="InterPro" id="IPR013752">
    <property type="entry name" value="KPA_reductase"/>
</dbReference>
<comment type="caution">
    <text evidence="6">The sequence shown here is derived from an EMBL/GenBank/DDBJ whole genome shotgun (WGS) entry which is preliminary data.</text>
</comment>
<evidence type="ECO:0000256" key="1">
    <source>
        <dbReference type="ARBA" id="ARBA00007870"/>
    </source>
</evidence>
<dbReference type="Gene3D" id="1.10.1040.10">
    <property type="entry name" value="N-(1-d-carboxylethyl)-l-norvaline Dehydrogenase, domain 2"/>
    <property type="match status" value="1"/>
</dbReference>
<dbReference type="InterPro" id="IPR008927">
    <property type="entry name" value="6-PGluconate_DH-like_C_sf"/>
</dbReference>
<protein>
    <submittedName>
        <fullName evidence="6">Ketopantoate reductase PanE/ApbA C terminal-domain-containing protein</fullName>
    </submittedName>
</protein>
<dbReference type="PANTHER" id="PTHR43765">
    <property type="entry name" value="2-DEHYDROPANTOATE 2-REDUCTASE-RELATED"/>
    <property type="match status" value="1"/>
</dbReference>
<evidence type="ECO:0000259" key="5">
    <source>
        <dbReference type="Pfam" id="PF08546"/>
    </source>
</evidence>
<dbReference type="InterPro" id="IPR013328">
    <property type="entry name" value="6PGD_dom2"/>
</dbReference>
<organism evidence="6 7">
    <name type="scientific">Phialemonium atrogriseum</name>
    <dbReference type="NCBI Taxonomy" id="1093897"/>
    <lineage>
        <taxon>Eukaryota</taxon>
        <taxon>Fungi</taxon>
        <taxon>Dikarya</taxon>
        <taxon>Ascomycota</taxon>
        <taxon>Pezizomycotina</taxon>
        <taxon>Sordariomycetes</taxon>
        <taxon>Sordariomycetidae</taxon>
        <taxon>Cephalothecales</taxon>
        <taxon>Cephalothecaceae</taxon>
        <taxon>Phialemonium</taxon>
    </lineage>
</organism>
<evidence type="ECO:0000313" key="7">
    <source>
        <dbReference type="Proteomes" id="UP001244011"/>
    </source>
</evidence>
<keyword evidence="3" id="KW-0560">Oxidoreductase</keyword>
<dbReference type="RefSeq" id="XP_060284991.1">
    <property type="nucleotide sequence ID" value="XM_060432411.1"/>
</dbReference>
<name>A0AAJ0FMZ9_9PEZI</name>
<dbReference type="Pfam" id="PF02558">
    <property type="entry name" value="ApbA"/>
    <property type="match status" value="1"/>
</dbReference>
<dbReference type="InterPro" id="IPR050838">
    <property type="entry name" value="Ketopantoate_reductase"/>
</dbReference>
<dbReference type="Proteomes" id="UP001244011">
    <property type="component" value="Unassembled WGS sequence"/>
</dbReference>
<proteinExistence type="inferred from homology"/>
<feature type="domain" description="Ketopantoate reductase C-terminal" evidence="5">
    <location>
        <begin position="264"/>
        <end position="385"/>
    </location>
</feature>
<sequence length="401" mass="45531">MSMIREYGGEFSDPDLLVCLSKFDGENKQQQELGPFSDQIHILGSDVQGRYFTHALASCKYLPPVRFLLHRRAMQRIWEDGGRCIHLYRGEEYLPNARAVAELVQHQDFWSGKALSGQPVEHIHQLIITVPASSVVRAFASIRDRVDARTSICLVQDGLGVVEALNETYFPDPTSRPAYLLGHMTHQLYPVQDSMFSLSEVKQGRLYLSALRGDLGHSRIRYHPPVERWSKPGHFLGLLTSTPGLQAGGFPLEKFLNFKLPSTVFKSVVDPLTVILDCTYDKLAGNTYARQMMDQLLGEILNVVARLPELRGYAKFNDLRGGGLRKDVFERLARKKDGDSRMRSLIRRGWEGDIDFLNGYFVKRGREVGVKCPANETVIWMVKARHAAQLAQRREEIAFER</sequence>
<dbReference type="Pfam" id="PF08546">
    <property type="entry name" value="ApbA_C"/>
    <property type="match status" value="1"/>
</dbReference>
<comment type="similarity">
    <text evidence="1">Belongs to the ketopantoate reductase family.</text>
</comment>
<dbReference type="EMBL" id="MU839004">
    <property type="protein sequence ID" value="KAK1768778.1"/>
    <property type="molecule type" value="Genomic_DNA"/>
</dbReference>
<dbReference type="AlphaFoldDB" id="A0AAJ0FMZ9"/>
<dbReference type="InterPro" id="IPR013332">
    <property type="entry name" value="KPR_N"/>
</dbReference>
<dbReference type="GO" id="GO:0008677">
    <property type="term" value="F:2-dehydropantoate 2-reductase activity"/>
    <property type="evidence" value="ECO:0007669"/>
    <property type="project" value="TreeGrafter"/>
</dbReference>
<evidence type="ECO:0000259" key="4">
    <source>
        <dbReference type="Pfam" id="PF02558"/>
    </source>
</evidence>
<dbReference type="PANTHER" id="PTHR43765:SF2">
    <property type="entry name" value="2-DEHYDROPANTOATE 2-REDUCTASE"/>
    <property type="match status" value="1"/>
</dbReference>
<keyword evidence="2" id="KW-0521">NADP</keyword>
<dbReference type="GeneID" id="85315598"/>
<keyword evidence="7" id="KW-1185">Reference proteome</keyword>
<feature type="domain" description="Ketopantoate reductase N-terminal" evidence="4">
    <location>
        <begin position="40"/>
        <end position="211"/>
    </location>
</feature>
<dbReference type="GO" id="GO:0050661">
    <property type="term" value="F:NADP binding"/>
    <property type="evidence" value="ECO:0007669"/>
    <property type="project" value="TreeGrafter"/>
</dbReference>
<evidence type="ECO:0000256" key="3">
    <source>
        <dbReference type="ARBA" id="ARBA00023002"/>
    </source>
</evidence>
<accession>A0AAJ0FMZ9</accession>
<evidence type="ECO:0000256" key="2">
    <source>
        <dbReference type="ARBA" id="ARBA00022857"/>
    </source>
</evidence>
<evidence type="ECO:0000313" key="6">
    <source>
        <dbReference type="EMBL" id="KAK1768778.1"/>
    </source>
</evidence>
<dbReference type="SUPFAM" id="SSF48179">
    <property type="entry name" value="6-phosphogluconate dehydrogenase C-terminal domain-like"/>
    <property type="match status" value="1"/>
</dbReference>